<comment type="caution">
    <text evidence="2">The sequence shown here is derived from an EMBL/GenBank/DDBJ whole genome shotgun (WGS) entry which is preliminary data.</text>
</comment>
<evidence type="ECO:0000256" key="1">
    <source>
        <dbReference type="SAM" id="MobiDB-lite"/>
    </source>
</evidence>
<protein>
    <recommendedName>
        <fullName evidence="4">CopG-like ribbon-helix-helix domain-containing protein</fullName>
    </recommendedName>
</protein>
<keyword evidence="3" id="KW-1185">Reference proteome</keyword>
<evidence type="ECO:0008006" key="4">
    <source>
        <dbReference type="Google" id="ProtNLM"/>
    </source>
</evidence>
<name>A0ABQ1V517_9NOCA</name>
<organism evidence="2 3">
    <name type="scientific">Williamsia phyllosphaerae</name>
    <dbReference type="NCBI Taxonomy" id="885042"/>
    <lineage>
        <taxon>Bacteria</taxon>
        <taxon>Bacillati</taxon>
        <taxon>Actinomycetota</taxon>
        <taxon>Actinomycetes</taxon>
        <taxon>Mycobacteriales</taxon>
        <taxon>Nocardiaceae</taxon>
        <taxon>Williamsia</taxon>
    </lineage>
</organism>
<evidence type="ECO:0000313" key="3">
    <source>
        <dbReference type="Proteomes" id="UP000632454"/>
    </source>
</evidence>
<dbReference type="SUPFAM" id="SSF47598">
    <property type="entry name" value="Ribbon-helix-helix"/>
    <property type="match status" value="1"/>
</dbReference>
<sequence length="60" mass="6592">MTPATVPSVPNKPKTPLRTFRIPDDVYGPAKAAAEANGETVTDVVKKALVNYTRRHKRDT</sequence>
<reference evidence="3" key="1">
    <citation type="journal article" date="2019" name="Int. J. Syst. Evol. Microbiol.">
        <title>The Global Catalogue of Microorganisms (GCM) 10K type strain sequencing project: providing services to taxonomists for standard genome sequencing and annotation.</title>
        <authorList>
            <consortium name="The Broad Institute Genomics Platform"/>
            <consortium name="The Broad Institute Genome Sequencing Center for Infectious Disease"/>
            <person name="Wu L."/>
            <person name="Ma J."/>
        </authorList>
    </citation>
    <scope>NUCLEOTIDE SEQUENCE [LARGE SCALE GENOMIC DNA]</scope>
    <source>
        <strain evidence="3">CCM 7855</strain>
    </source>
</reference>
<proteinExistence type="predicted"/>
<dbReference type="EMBL" id="BMCS01000003">
    <property type="protein sequence ID" value="GGF39299.1"/>
    <property type="molecule type" value="Genomic_DNA"/>
</dbReference>
<feature type="region of interest" description="Disordered" evidence="1">
    <location>
        <begin position="1"/>
        <end position="22"/>
    </location>
</feature>
<accession>A0ABQ1V517</accession>
<evidence type="ECO:0000313" key="2">
    <source>
        <dbReference type="EMBL" id="GGF39299.1"/>
    </source>
</evidence>
<dbReference type="InterPro" id="IPR010985">
    <property type="entry name" value="Ribbon_hlx_hlx"/>
</dbReference>
<dbReference type="Proteomes" id="UP000632454">
    <property type="component" value="Unassembled WGS sequence"/>
</dbReference>
<gene>
    <name evidence="2" type="ORF">GCM10007298_38740</name>
</gene>